<dbReference type="SUPFAM" id="SSF47203">
    <property type="entry name" value="Acyl-CoA dehydrogenase C-terminal domain-like"/>
    <property type="match status" value="1"/>
</dbReference>
<evidence type="ECO:0000313" key="5">
    <source>
        <dbReference type="EMBL" id="GAA4952062.1"/>
    </source>
</evidence>
<dbReference type="EMBL" id="BAABLX010000029">
    <property type="protein sequence ID" value="GAA4952062.1"/>
    <property type="molecule type" value="Genomic_DNA"/>
</dbReference>
<reference evidence="6" key="1">
    <citation type="journal article" date="2019" name="Int. J. Syst. Evol. Microbiol.">
        <title>The Global Catalogue of Microorganisms (GCM) 10K type strain sequencing project: providing services to taxonomists for standard genome sequencing and annotation.</title>
        <authorList>
            <consortium name="The Broad Institute Genomics Platform"/>
            <consortium name="The Broad Institute Genome Sequencing Center for Infectious Disease"/>
            <person name="Wu L."/>
            <person name="Ma J."/>
        </authorList>
    </citation>
    <scope>NUCLEOTIDE SEQUENCE [LARGE SCALE GENOMIC DNA]</scope>
    <source>
        <strain evidence="6">JCM 19134</strain>
    </source>
</reference>
<keyword evidence="1" id="KW-0285">Flavoprotein</keyword>
<feature type="domain" description="Acyl-CoA dehydrogenase/oxidase C-terminal" evidence="4">
    <location>
        <begin position="197"/>
        <end position="327"/>
    </location>
</feature>
<evidence type="ECO:0000313" key="6">
    <source>
        <dbReference type="Proteomes" id="UP001409585"/>
    </source>
</evidence>
<dbReference type="RefSeq" id="WP_345425667.1">
    <property type="nucleotide sequence ID" value="NZ_AP031496.1"/>
</dbReference>
<protein>
    <submittedName>
        <fullName evidence="5">Acyl-CoA dehydrogenase family protein</fullName>
    </submittedName>
</protein>
<dbReference type="InterPro" id="IPR036250">
    <property type="entry name" value="AcylCo_DH-like_C"/>
</dbReference>
<dbReference type="PANTHER" id="PTHR43884:SF20">
    <property type="entry name" value="ACYL-COA DEHYDROGENASE FADE28"/>
    <property type="match status" value="1"/>
</dbReference>
<dbReference type="Gene3D" id="1.20.140.10">
    <property type="entry name" value="Butyryl-CoA Dehydrogenase, subunit A, domain 3"/>
    <property type="match status" value="1"/>
</dbReference>
<dbReference type="Proteomes" id="UP001409585">
    <property type="component" value="Unassembled WGS sequence"/>
</dbReference>
<dbReference type="GO" id="GO:0003995">
    <property type="term" value="F:acyl-CoA dehydrogenase activity"/>
    <property type="evidence" value="ECO:0007669"/>
    <property type="project" value="TreeGrafter"/>
</dbReference>
<evidence type="ECO:0000256" key="2">
    <source>
        <dbReference type="ARBA" id="ARBA00022827"/>
    </source>
</evidence>
<dbReference type="AlphaFoldDB" id="A0AAV3U6N7"/>
<name>A0AAV3U6N7_9ALTE</name>
<dbReference type="InterPro" id="IPR009075">
    <property type="entry name" value="AcylCo_DH/oxidase_C"/>
</dbReference>
<dbReference type="PANTHER" id="PTHR43884">
    <property type="entry name" value="ACYL-COA DEHYDROGENASE"/>
    <property type="match status" value="1"/>
</dbReference>
<evidence type="ECO:0000259" key="4">
    <source>
        <dbReference type="Pfam" id="PF00441"/>
    </source>
</evidence>
<keyword evidence="6" id="KW-1185">Reference proteome</keyword>
<evidence type="ECO:0000256" key="1">
    <source>
        <dbReference type="ARBA" id="ARBA00022630"/>
    </source>
</evidence>
<organism evidence="5 6">
    <name type="scientific">Halioxenophilus aromaticivorans</name>
    <dbReference type="NCBI Taxonomy" id="1306992"/>
    <lineage>
        <taxon>Bacteria</taxon>
        <taxon>Pseudomonadati</taxon>
        <taxon>Pseudomonadota</taxon>
        <taxon>Gammaproteobacteria</taxon>
        <taxon>Alteromonadales</taxon>
        <taxon>Alteromonadaceae</taxon>
        <taxon>Halioxenophilus</taxon>
    </lineage>
</organism>
<gene>
    <name evidence="5" type="ORF">GCM10025791_35850</name>
</gene>
<comment type="caution">
    <text evidence="5">The sequence shown here is derived from an EMBL/GenBank/DDBJ whole genome shotgun (WGS) entry which is preliminary data.</text>
</comment>
<keyword evidence="3" id="KW-0560">Oxidoreductase</keyword>
<sequence length="342" mass="36321">MSQETHIGTLLADQLDKLFTRQVDPAKLVAIEAGLPIIDIWSAVEQQGAALALAGGDIGAGLSWQETLPMLRTLGWHGAPVPLAETLIGASALTAVGLDLPEGPIAISTAEFELDDHNRITGEDQLVAWLPQCNALVGQSHRNTERCLFVVATGDLRLRQADSLARIPSASLTLQHQPVTACAALQGQDIVADLAIVRAAMISGILDRVLALTVDYANTRQQFGRTIGKFQAIQHHVANIAMQTAQAQAAVIFACQQRDCTNASHAAAVAKICTGGAATVSASAAHQVLGAIGITQEHELHLLTRRLWQWRAEAGSDHYWAERLGRNVINAGGPALWPLIAG</sequence>
<proteinExistence type="predicted"/>
<evidence type="ECO:0000256" key="3">
    <source>
        <dbReference type="ARBA" id="ARBA00023002"/>
    </source>
</evidence>
<accession>A0AAV3U6N7</accession>
<keyword evidence="2" id="KW-0274">FAD</keyword>
<dbReference type="Pfam" id="PF00441">
    <property type="entry name" value="Acyl-CoA_dh_1"/>
    <property type="match status" value="1"/>
</dbReference>